<dbReference type="EMBL" id="AEKL01000027">
    <property type="protein sequence ID" value="EFQ53536.1"/>
    <property type="molecule type" value="Genomic_DNA"/>
</dbReference>
<organism evidence="1 2">
    <name type="scientific">Limosilactobacillus oris PB013-T2-3</name>
    <dbReference type="NCBI Taxonomy" id="908339"/>
    <lineage>
        <taxon>Bacteria</taxon>
        <taxon>Bacillati</taxon>
        <taxon>Bacillota</taxon>
        <taxon>Bacilli</taxon>
        <taxon>Lactobacillales</taxon>
        <taxon>Lactobacillaceae</taxon>
        <taxon>Limosilactobacillus</taxon>
    </lineage>
</organism>
<name>E3C6X4_9LACO</name>
<accession>E3C6X4</accession>
<evidence type="ECO:0000313" key="1">
    <source>
        <dbReference type="EMBL" id="EFQ53536.1"/>
    </source>
</evidence>
<dbReference type="Proteomes" id="UP000003070">
    <property type="component" value="Unassembled WGS sequence"/>
</dbReference>
<gene>
    <name evidence="1" type="ORF">HMPREF9265_2067</name>
</gene>
<comment type="caution">
    <text evidence="1">The sequence shown here is derived from an EMBL/GenBank/DDBJ whole genome shotgun (WGS) entry which is preliminary data.</text>
</comment>
<dbReference type="AlphaFoldDB" id="E3C6X4"/>
<protein>
    <submittedName>
        <fullName evidence="1">Uncharacterized protein</fullName>
    </submittedName>
</protein>
<proteinExistence type="predicted"/>
<reference evidence="1 2" key="1">
    <citation type="submission" date="2010-10" db="EMBL/GenBank/DDBJ databases">
        <authorList>
            <person name="Durkin A.S."/>
            <person name="Madupu R."/>
            <person name="Torralba M."/>
            <person name="Gillis M."/>
            <person name="Methe B."/>
            <person name="Sutton G."/>
            <person name="Nelson K.E."/>
        </authorList>
    </citation>
    <scope>NUCLEOTIDE SEQUENCE [LARGE SCALE GENOMIC DNA]</scope>
    <source>
        <strain evidence="1 2">PB013-T2-3</strain>
    </source>
</reference>
<evidence type="ECO:0000313" key="2">
    <source>
        <dbReference type="Proteomes" id="UP000003070"/>
    </source>
</evidence>
<sequence>MIHLPALNFKRALSFDEATDSEITLYKKVSYQVILNDSFDTK</sequence>